<evidence type="ECO:0000313" key="1">
    <source>
        <dbReference type="EMBL" id="MBR1137546.1"/>
    </source>
</evidence>
<name>A0ABS5G8U3_9BRAD</name>
<gene>
    <name evidence="1" type="ORF">JQ619_17400</name>
</gene>
<dbReference type="EMBL" id="JAFCLK010000015">
    <property type="protein sequence ID" value="MBR1137546.1"/>
    <property type="molecule type" value="Genomic_DNA"/>
</dbReference>
<reference evidence="2" key="1">
    <citation type="journal article" date="2021" name="ISME J.">
        <title>Evolutionary origin and ecological implication of a unique nif island in free-living Bradyrhizobium lineages.</title>
        <authorList>
            <person name="Tao J."/>
        </authorList>
    </citation>
    <scope>NUCLEOTIDE SEQUENCE [LARGE SCALE GENOMIC DNA]</scope>
    <source>
        <strain evidence="2">SZCCT0094</strain>
    </source>
</reference>
<proteinExistence type="predicted"/>
<keyword evidence="2" id="KW-1185">Reference proteome</keyword>
<comment type="caution">
    <text evidence="1">The sequence shown here is derived from an EMBL/GenBank/DDBJ whole genome shotgun (WGS) entry which is preliminary data.</text>
</comment>
<protein>
    <submittedName>
        <fullName evidence="1">Uncharacterized protein</fullName>
    </submittedName>
</protein>
<evidence type="ECO:0000313" key="2">
    <source>
        <dbReference type="Proteomes" id="UP001314635"/>
    </source>
</evidence>
<accession>A0ABS5G8U3</accession>
<organism evidence="1 2">
    <name type="scientific">Bradyrhizobium denitrificans</name>
    <dbReference type="NCBI Taxonomy" id="2734912"/>
    <lineage>
        <taxon>Bacteria</taxon>
        <taxon>Pseudomonadati</taxon>
        <taxon>Pseudomonadota</taxon>
        <taxon>Alphaproteobacteria</taxon>
        <taxon>Hyphomicrobiales</taxon>
        <taxon>Nitrobacteraceae</taxon>
        <taxon>Bradyrhizobium</taxon>
    </lineage>
</organism>
<sequence length="72" mass="7790">MNSMDLHGSARPLRREPAADRSVAEAAWLVLEAANELGDEDAVAACRRVIDAGLNGAKPLPRDLDLVGDYFR</sequence>
<dbReference type="RefSeq" id="WP_172238443.1">
    <property type="nucleotide sequence ID" value="NZ_JABFDP010000019.1"/>
</dbReference>
<dbReference type="Proteomes" id="UP001314635">
    <property type="component" value="Unassembled WGS sequence"/>
</dbReference>